<reference evidence="2 3" key="1">
    <citation type="submission" date="2020-02" db="EMBL/GenBank/DDBJ databases">
        <title>Out from the shadows clarifying the taxonomy of the family Cryomorphaceae and related taxa by utilizing the GTDB taxonomic framework.</title>
        <authorList>
            <person name="Bowman J.P."/>
        </authorList>
    </citation>
    <scope>NUCLEOTIDE SEQUENCE [LARGE SCALE GENOMIC DNA]</scope>
    <source>
        <strain evidence="2 3">QSSC 1-22</strain>
    </source>
</reference>
<sequence length="396" mass="46270">MQDLIQRYIQKLQKQRSSFQRSAYHFLEENHRLIGIKGARGTGKTTLLLQFAMNQTNYESDVLYASLDNFYFSNHRLYALAEEFSKRGGRILLLDEVHKYEGWARELKNIYDDFDELKVIFTGSSLLEILDAKADLSRRAIVFEIQGLSFREFLAIEHGIQLSHYSLDELINNHAEISQTIVTDIRPFQFFKDYLEYGYYPFFKESKELYPQKLEAVVNLILQIELPQLRKFDISNLSKMKKLLVVLAESAPFKPNISKLSERTKINRVSLLQYVYYLQEAGLTRNLFKNAKGITVFQKPEKLYLDNTNLSYLFSRNLDMGAARETFFVNQLSHFHQIEYAEKGDFLVDGKFTFEVGGRNKSRKQIINVPSSYRALDDIEYGTGEAIPLWLFGFLY</sequence>
<proteinExistence type="predicted"/>
<accession>A0A7K3WMN7</accession>
<dbReference type="Gene3D" id="3.40.50.300">
    <property type="entry name" value="P-loop containing nucleotide triphosphate hydrolases"/>
    <property type="match status" value="1"/>
</dbReference>
<evidence type="ECO:0000313" key="2">
    <source>
        <dbReference type="EMBL" id="NEN22909.1"/>
    </source>
</evidence>
<dbReference type="GO" id="GO:0005524">
    <property type="term" value="F:ATP binding"/>
    <property type="evidence" value="ECO:0007669"/>
    <property type="project" value="UniProtKB-KW"/>
</dbReference>
<protein>
    <submittedName>
        <fullName evidence="2">ATP-binding protein</fullName>
    </submittedName>
</protein>
<dbReference type="InterPro" id="IPR027417">
    <property type="entry name" value="P-loop_NTPase"/>
</dbReference>
<evidence type="ECO:0000313" key="3">
    <source>
        <dbReference type="Proteomes" id="UP000486602"/>
    </source>
</evidence>
<dbReference type="Pfam" id="PF13173">
    <property type="entry name" value="AAA_14"/>
    <property type="match status" value="1"/>
</dbReference>
<dbReference type="InterPro" id="IPR041682">
    <property type="entry name" value="AAA_14"/>
</dbReference>
<dbReference type="PANTHER" id="PTHR42990:SF1">
    <property type="entry name" value="AAA+ ATPASE DOMAIN-CONTAINING PROTEIN"/>
    <property type="match status" value="1"/>
</dbReference>
<dbReference type="RefSeq" id="WP_163283632.1">
    <property type="nucleotide sequence ID" value="NZ_JAAGVY010000006.1"/>
</dbReference>
<dbReference type="PANTHER" id="PTHR42990">
    <property type="entry name" value="ATPASE"/>
    <property type="match status" value="1"/>
</dbReference>
<dbReference type="InterPro" id="IPR003593">
    <property type="entry name" value="AAA+_ATPase"/>
</dbReference>
<dbReference type="EMBL" id="JAAGVY010000006">
    <property type="protein sequence ID" value="NEN22909.1"/>
    <property type="molecule type" value="Genomic_DNA"/>
</dbReference>
<evidence type="ECO:0000259" key="1">
    <source>
        <dbReference type="SMART" id="SM00382"/>
    </source>
</evidence>
<keyword evidence="3" id="KW-1185">Reference proteome</keyword>
<dbReference type="SMART" id="SM00382">
    <property type="entry name" value="AAA"/>
    <property type="match status" value="1"/>
</dbReference>
<comment type="caution">
    <text evidence="2">The sequence shown here is derived from an EMBL/GenBank/DDBJ whole genome shotgun (WGS) entry which is preliminary data.</text>
</comment>
<keyword evidence="2" id="KW-0067">ATP-binding</keyword>
<keyword evidence="2" id="KW-0547">Nucleotide-binding</keyword>
<gene>
    <name evidence="2" type="ORF">G3O08_05280</name>
</gene>
<name>A0A7K3WMN7_9FLAO</name>
<organism evidence="2 3">
    <name type="scientific">Cryomorpha ignava</name>
    <dbReference type="NCBI Taxonomy" id="101383"/>
    <lineage>
        <taxon>Bacteria</taxon>
        <taxon>Pseudomonadati</taxon>
        <taxon>Bacteroidota</taxon>
        <taxon>Flavobacteriia</taxon>
        <taxon>Flavobacteriales</taxon>
        <taxon>Cryomorphaceae</taxon>
        <taxon>Cryomorpha</taxon>
    </lineage>
</organism>
<dbReference type="Proteomes" id="UP000486602">
    <property type="component" value="Unassembled WGS sequence"/>
</dbReference>
<feature type="domain" description="AAA+ ATPase" evidence="1">
    <location>
        <begin position="30"/>
        <end position="149"/>
    </location>
</feature>
<dbReference type="AlphaFoldDB" id="A0A7K3WMN7"/>
<dbReference type="SUPFAM" id="SSF52540">
    <property type="entry name" value="P-loop containing nucleoside triphosphate hydrolases"/>
    <property type="match status" value="1"/>
</dbReference>